<dbReference type="Proteomes" id="UP000182491">
    <property type="component" value="Unassembled WGS sequence"/>
</dbReference>
<name>A0A1I7FKQ6_9BACT</name>
<protein>
    <submittedName>
        <fullName evidence="1">Transposase</fullName>
    </submittedName>
</protein>
<dbReference type="AlphaFoldDB" id="A0A1I7FKQ6"/>
<gene>
    <name evidence="1" type="ORF">SAMN04487941_0282</name>
</gene>
<keyword evidence="2" id="KW-1185">Reference proteome</keyword>
<reference evidence="2" key="1">
    <citation type="submission" date="2016-10" db="EMBL/GenBank/DDBJ databases">
        <authorList>
            <person name="Varghese N."/>
        </authorList>
    </citation>
    <scope>NUCLEOTIDE SEQUENCE [LARGE SCALE GENOMIC DNA]</scope>
    <source>
        <strain evidence="2">DSM 18820</strain>
    </source>
</reference>
<evidence type="ECO:0000313" key="1">
    <source>
        <dbReference type="EMBL" id="SFU36792.1"/>
    </source>
</evidence>
<proteinExistence type="predicted"/>
<organism evidence="1 2">
    <name type="scientific">Pontibacter akesuensis</name>
    <dbReference type="NCBI Taxonomy" id="388950"/>
    <lineage>
        <taxon>Bacteria</taxon>
        <taxon>Pseudomonadati</taxon>
        <taxon>Bacteroidota</taxon>
        <taxon>Cytophagia</taxon>
        <taxon>Cytophagales</taxon>
        <taxon>Hymenobacteraceae</taxon>
        <taxon>Pontibacter</taxon>
    </lineage>
</organism>
<accession>A0A1I7FKQ6</accession>
<evidence type="ECO:0000313" key="2">
    <source>
        <dbReference type="Proteomes" id="UP000182491"/>
    </source>
</evidence>
<sequence>MAVDLSKSRDQFFKLGIHAELTYRWRSEHLEKPEGSITGHGKVRHIVNRSAS</sequence>
<dbReference type="EMBL" id="FPCA01000001">
    <property type="protein sequence ID" value="SFU36792.1"/>
    <property type="molecule type" value="Genomic_DNA"/>
</dbReference>